<name>A0A8J3CCR7_9PSEU</name>
<keyword evidence="2" id="KW-0732">Signal</keyword>
<dbReference type="InterPro" id="IPR001254">
    <property type="entry name" value="Trypsin_dom"/>
</dbReference>
<gene>
    <name evidence="4" type="ORF">GCM10012275_51620</name>
</gene>
<comment type="caution">
    <text evidence="4">The sequence shown here is derived from an EMBL/GenBank/DDBJ whole genome shotgun (WGS) entry which is preliminary data.</text>
</comment>
<dbReference type="Proteomes" id="UP000637578">
    <property type="component" value="Unassembled WGS sequence"/>
</dbReference>
<dbReference type="PROSITE" id="PS50240">
    <property type="entry name" value="TRYPSIN_DOM"/>
    <property type="match status" value="1"/>
</dbReference>
<accession>A0A8J3CCR7</accession>
<dbReference type="GO" id="GO:0006508">
    <property type="term" value="P:proteolysis"/>
    <property type="evidence" value="ECO:0007669"/>
    <property type="project" value="UniProtKB-KW"/>
</dbReference>
<keyword evidence="4" id="KW-0378">Hydrolase</keyword>
<proteinExistence type="predicted"/>
<dbReference type="SUPFAM" id="SSF50494">
    <property type="entry name" value="Trypsin-like serine proteases"/>
    <property type="match status" value="1"/>
</dbReference>
<evidence type="ECO:0000313" key="5">
    <source>
        <dbReference type="Proteomes" id="UP000637578"/>
    </source>
</evidence>
<keyword evidence="5" id="KW-1185">Reference proteome</keyword>
<dbReference type="PRINTS" id="PR00722">
    <property type="entry name" value="CHYMOTRYPSIN"/>
</dbReference>
<keyword evidence="4" id="KW-0645">Protease</keyword>
<feature type="chain" id="PRO_5035263860" evidence="2">
    <location>
        <begin position="32"/>
        <end position="279"/>
    </location>
</feature>
<sequence>MRAWRARPLLVGLLAAVATAFGGTSVPAATAAPNDDAMTPFVIGGRDATVNYGSMASLQDRRYSGHMCGATLIARNWAVTAAHCLHEGSDKSKVLNPAGWQIRVNTHDSSRGGEVLPAAQFILHPEYTRTQRLWHDIALIRLSRSATTIPATIAAEAGPAGTATRILGWGTTCPDPRRQGPRCFPDTLQELDTSILPDSRCEFINEGSEICTDSPGRNSGVCYGDSGGPQVKKVAGQWQLIGVASHLATSRTSTCGIYPSAYVNVPVHRSWIEQHTGRL</sequence>
<organism evidence="4 5">
    <name type="scientific">Longimycelium tulufanense</name>
    <dbReference type="NCBI Taxonomy" id="907463"/>
    <lineage>
        <taxon>Bacteria</taxon>
        <taxon>Bacillati</taxon>
        <taxon>Actinomycetota</taxon>
        <taxon>Actinomycetes</taxon>
        <taxon>Pseudonocardiales</taxon>
        <taxon>Pseudonocardiaceae</taxon>
        <taxon>Longimycelium</taxon>
    </lineage>
</organism>
<dbReference type="InterPro" id="IPR018114">
    <property type="entry name" value="TRYPSIN_HIS"/>
</dbReference>
<dbReference type="InterPro" id="IPR001314">
    <property type="entry name" value="Peptidase_S1A"/>
</dbReference>
<dbReference type="AlphaFoldDB" id="A0A8J3CCR7"/>
<dbReference type="Pfam" id="PF00089">
    <property type="entry name" value="Trypsin"/>
    <property type="match status" value="1"/>
</dbReference>
<dbReference type="RefSeq" id="WP_189061009.1">
    <property type="nucleotide sequence ID" value="NZ_BMMK01000032.1"/>
</dbReference>
<feature type="domain" description="Peptidase S1" evidence="3">
    <location>
        <begin position="42"/>
        <end position="277"/>
    </location>
</feature>
<dbReference type="PANTHER" id="PTHR24256">
    <property type="entry name" value="TRYPTASE-RELATED"/>
    <property type="match status" value="1"/>
</dbReference>
<dbReference type="InterPro" id="IPR009003">
    <property type="entry name" value="Peptidase_S1_PA"/>
</dbReference>
<feature type="signal peptide" evidence="2">
    <location>
        <begin position="1"/>
        <end position="31"/>
    </location>
</feature>
<dbReference type="InterPro" id="IPR051487">
    <property type="entry name" value="Ser/Thr_Proteases_Immune/Dev"/>
</dbReference>
<dbReference type="GO" id="GO:0004252">
    <property type="term" value="F:serine-type endopeptidase activity"/>
    <property type="evidence" value="ECO:0007669"/>
    <property type="project" value="InterPro"/>
</dbReference>
<evidence type="ECO:0000256" key="2">
    <source>
        <dbReference type="SAM" id="SignalP"/>
    </source>
</evidence>
<evidence type="ECO:0000313" key="4">
    <source>
        <dbReference type="EMBL" id="GGM74577.1"/>
    </source>
</evidence>
<evidence type="ECO:0000256" key="1">
    <source>
        <dbReference type="ARBA" id="ARBA00023157"/>
    </source>
</evidence>
<dbReference type="SMART" id="SM00020">
    <property type="entry name" value="Tryp_SPc"/>
    <property type="match status" value="1"/>
</dbReference>
<reference evidence="4" key="1">
    <citation type="journal article" date="2014" name="Int. J. Syst. Evol. Microbiol.">
        <title>Complete genome sequence of Corynebacterium casei LMG S-19264T (=DSM 44701T), isolated from a smear-ripened cheese.</title>
        <authorList>
            <consortium name="US DOE Joint Genome Institute (JGI-PGF)"/>
            <person name="Walter F."/>
            <person name="Albersmeier A."/>
            <person name="Kalinowski J."/>
            <person name="Ruckert C."/>
        </authorList>
    </citation>
    <scope>NUCLEOTIDE SEQUENCE</scope>
    <source>
        <strain evidence="4">CGMCC 4.5737</strain>
    </source>
</reference>
<keyword evidence="1" id="KW-1015">Disulfide bond</keyword>
<dbReference type="CDD" id="cd00190">
    <property type="entry name" value="Tryp_SPc"/>
    <property type="match status" value="1"/>
</dbReference>
<reference evidence="4" key="2">
    <citation type="submission" date="2020-09" db="EMBL/GenBank/DDBJ databases">
        <authorList>
            <person name="Sun Q."/>
            <person name="Zhou Y."/>
        </authorList>
    </citation>
    <scope>NUCLEOTIDE SEQUENCE</scope>
    <source>
        <strain evidence="4">CGMCC 4.5737</strain>
    </source>
</reference>
<dbReference type="PROSITE" id="PS00134">
    <property type="entry name" value="TRYPSIN_HIS"/>
    <property type="match status" value="1"/>
</dbReference>
<dbReference type="InterPro" id="IPR043504">
    <property type="entry name" value="Peptidase_S1_PA_chymotrypsin"/>
</dbReference>
<protein>
    <submittedName>
        <fullName evidence="4">Serine protease</fullName>
    </submittedName>
</protein>
<dbReference type="Gene3D" id="2.40.10.10">
    <property type="entry name" value="Trypsin-like serine proteases"/>
    <property type="match status" value="1"/>
</dbReference>
<dbReference type="EMBL" id="BMMK01000032">
    <property type="protein sequence ID" value="GGM74577.1"/>
    <property type="molecule type" value="Genomic_DNA"/>
</dbReference>
<evidence type="ECO:0000259" key="3">
    <source>
        <dbReference type="PROSITE" id="PS50240"/>
    </source>
</evidence>